<dbReference type="AlphaFoldDB" id="A0A0G4PYM0"/>
<dbReference type="InterPro" id="IPR011032">
    <property type="entry name" value="GroES-like_sf"/>
</dbReference>
<reference evidence="2 3" key="1">
    <citation type="journal article" date="2014" name="Nat. Commun.">
        <title>Multiple recent horizontal transfers of a large genomic region in cheese making fungi.</title>
        <authorList>
            <person name="Cheeseman K."/>
            <person name="Ropars J."/>
            <person name="Renault P."/>
            <person name="Dupont J."/>
            <person name="Gouzy J."/>
            <person name="Branca A."/>
            <person name="Abraham A.L."/>
            <person name="Ceppi M."/>
            <person name="Conseiller E."/>
            <person name="Debuchy R."/>
            <person name="Malagnac F."/>
            <person name="Goarin A."/>
            <person name="Silar P."/>
            <person name="Lacoste S."/>
            <person name="Sallet E."/>
            <person name="Bensimon A."/>
            <person name="Giraud T."/>
            <person name="Brygoo Y."/>
        </authorList>
    </citation>
    <scope>NUCLEOTIDE SEQUENCE [LARGE SCALE GENOMIC DNA]</scope>
    <source>
        <strain evidence="3">FM 013</strain>
    </source>
</reference>
<dbReference type="EMBL" id="HG793229">
    <property type="protein sequence ID" value="CRL31262.1"/>
    <property type="molecule type" value="Genomic_DNA"/>
</dbReference>
<evidence type="ECO:0000313" key="2">
    <source>
        <dbReference type="EMBL" id="CRL31262.1"/>
    </source>
</evidence>
<evidence type="ECO:0000313" key="3">
    <source>
        <dbReference type="Proteomes" id="UP000053732"/>
    </source>
</evidence>
<feature type="domain" description="Alcohol dehydrogenase-like N-terminal" evidence="1">
    <location>
        <begin position="3"/>
        <end position="53"/>
    </location>
</feature>
<sequence length="216" mass="23724">MLLCGSDRHIYRGTRVPQVPSDPIVVDHEAIGVISEVGSGVIFLSVSDSVVIPDCIDDGHLLLEPETNTTYGFAQPEVADISTLNSRQEPDYSSFEPGDTVAISVLVLLDYSQHTLLYFAELLPGGVRRSVDCVVYEAVNASRSPESDIVLRNMIEVTSVKWELLAFILRRFILIKVVDRVLSLCLWVTCGTRRCVLGPHHLSGATSRESIPNTDA</sequence>
<dbReference type="InterPro" id="IPR013154">
    <property type="entry name" value="ADH-like_N"/>
</dbReference>
<dbReference type="STRING" id="1429867.A0A0G4PYM0"/>
<proteinExistence type="predicted"/>
<dbReference type="Gene3D" id="3.90.180.10">
    <property type="entry name" value="Medium-chain alcohol dehydrogenases, catalytic domain"/>
    <property type="match status" value="1"/>
</dbReference>
<name>A0A0G4PYM0_PENC3</name>
<dbReference type="SUPFAM" id="SSF50129">
    <property type="entry name" value="GroES-like"/>
    <property type="match status" value="1"/>
</dbReference>
<gene>
    <name evidence="2" type="ORF">PCAMFM013_S098g000005</name>
</gene>
<dbReference type="Pfam" id="PF08240">
    <property type="entry name" value="ADH_N"/>
    <property type="match status" value="1"/>
</dbReference>
<protein>
    <submittedName>
        <fullName evidence="2">Alcohol dehydrogenase superfamily, zinc-containing</fullName>
    </submittedName>
</protein>
<accession>A0A0G4PYM0</accession>
<dbReference type="Proteomes" id="UP000053732">
    <property type="component" value="Unassembled WGS sequence"/>
</dbReference>
<keyword evidence="3" id="KW-1185">Reference proteome</keyword>
<evidence type="ECO:0000259" key="1">
    <source>
        <dbReference type="Pfam" id="PF08240"/>
    </source>
</evidence>
<organism evidence="2 3">
    <name type="scientific">Penicillium camemberti (strain FM 013)</name>
    <dbReference type="NCBI Taxonomy" id="1429867"/>
    <lineage>
        <taxon>Eukaryota</taxon>
        <taxon>Fungi</taxon>
        <taxon>Dikarya</taxon>
        <taxon>Ascomycota</taxon>
        <taxon>Pezizomycotina</taxon>
        <taxon>Eurotiomycetes</taxon>
        <taxon>Eurotiomycetidae</taxon>
        <taxon>Eurotiales</taxon>
        <taxon>Aspergillaceae</taxon>
        <taxon>Penicillium</taxon>
    </lineage>
</organism>